<dbReference type="PANTHER" id="PTHR32315:SF3">
    <property type="entry name" value="ADENINE PHOSPHORIBOSYLTRANSFERASE"/>
    <property type="match status" value="1"/>
</dbReference>
<comment type="subcellular location">
    <subcellularLocation>
        <location evidence="3">Cytoplasm</location>
    </subcellularLocation>
</comment>
<dbReference type="NCBIfam" id="NF002634">
    <property type="entry name" value="PRK02304.1-3"/>
    <property type="match status" value="1"/>
</dbReference>
<dbReference type="EMBL" id="CAESAE010000009">
    <property type="protein sequence ID" value="CAB4344284.1"/>
    <property type="molecule type" value="Genomic_DNA"/>
</dbReference>
<evidence type="ECO:0000313" key="14">
    <source>
        <dbReference type="EMBL" id="CAB4723305.1"/>
    </source>
</evidence>
<dbReference type="GO" id="GO:0044209">
    <property type="term" value="P:AMP salvage"/>
    <property type="evidence" value="ECO:0007669"/>
    <property type="project" value="UniProtKB-UniPathway"/>
</dbReference>
<evidence type="ECO:0000313" key="16">
    <source>
        <dbReference type="EMBL" id="CAB4871531.1"/>
    </source>
</evidence>
<evidence type="ECO:0000256" key="2">
    <source>
        <dbReference type="ARBA" id="ARBA00003968"/>
    </source>
</evidence>
<dbReference type="EMBL" id="CAFBNH010000006">
    <property type="protein sequence ID" value="CAB4949564.1"/>
    <property type="molecule type" value="Genomic_DNA"/>
</dbReference>
<evidence type="ECO:0000256" key="1">
    <source>
        <dbReference type="ARBA" id="ARBA00000868"/>
    </source>
</evidence>
<dbReference type="EMBL" id="CAEZYM010000005">
    <property type="protein sequence ID" value="CAB4723305.1"/>
    <property type="molecule type" value="Genomic_DNA"/>
</dbReference>
<sequence>MDAGLKRALGLIREIVDYPHRGIVFQDLTPLLADAQAFNSVIEELEPLCDDIDYVAGIEARGFIFAAAVAQRARKGFVPLRKAGKLPSATHEESYGLEYGLDVLQIHQDAISKHGRVLLIDDVLATGGTLLAGQRLLERAGGVVACAATVLEITSLNGRAKLAEHVPHTPLHVIFAR</sequence>
<dbReference type="InterPro" id="IPR029057">
    <property type="entry name" value="PRTase-like"/>
</dbReference>
<dbReference type="GO" id="GO:0016208">
    <property type="term" value="F:AMP binding"/>
    <property type="evidence" value="ECO:0007669"/>
    <property type="project" value="TreeGrafter"/>
</dbReference>
<evidence type="ECO:0000256" key="7">
    <source>
        <dbReference type="ARBA" id="ARBA00022490"/>
    </source>
</evidence>
<comment type="similarity">
    <text evidence="5">Belongs to the purine/pyrimidine phosphoribosyltransferase family.</text>
</comment>
<evidence type="ECO:0000256" key="9">
    <source>
        <dbReference type="ARBA" id="ARBA00022679"/>
    </source>
</evidence>
<dbReference type="GO" id="GO:0005737">
    <property type="term" value="C:cytoplasm"/>
    <property type="evidence" value="ECO:0007669"/>
    <property type="project" value="UniProtKB-SubCell"/>
</dbReference>
<evidence type="ECO:0000256" key="3">
    <source>
        <dbReference type="ARBA" id="ARBA00004496"/>
    </source>
</evidence>
<evidence type="ECO:0000313" key="17">
    <source>
        <dbReference type="EMBL" id="CAB4949564.1"/>
    </source>
</evidence>
<comment type="pathway">
    <text evidence="4">Purine metabolism; AMP biosynthesis via salvage pathway; AMP from adenine: step 1/1.</text>
</comment>
<dbReference type="Pfam" id="PF00156">
    <property type="entry name" value="Pribosyltran"/>
    <property type="match status" value="1"/>
</dbReference>
<dbReference type="EMBL" id="CAEZZW010000005">
    <property type="protein sequence ID" value="CAB4782661.1"/>
    <property type="molecule type" value="Genomic_DNA"/>
</dbReference>
<evidence type="ECO:0000256" key="4">
    <source>
        <dbReference type="ARBA" id="ARBA00004659"/>
    </source>
</evidence>
<comment type="catalytic activity">
    <reaction evidence="1">
        <text>AMP + diphosphate = 5-phospho-alpha-D-ribose 1-diphosphate + adenine</text>
        <dbReference type="Rhea" id="RHEA:16609"/>
        <dbReference type="ChEBI" id="CHEBI:16708"/>
        <dbReference type="ChEBI" id="CHEBI:33019"/>
        <dbReference type="ChEBI" id="CHEBI:58017"/>
        <dbReference type="ChEBI" id="CHEBI:456215"/>
        <dbReference type="EC" id="2.4.2.7"/>
    </reaction>
</comment>
<dbReference type="InterPro" id="IPR050054">
    <property type="entry name" value="UPRTase/APRTase"/>
</dbReference>
<dbReference type="HAMAP" id="MF_00004">
    <property type="entry name" value="Aden_phosphoribosyltr"/>
    <property type="match status" value="1"/>
</dbReference>
<dbReference type="GO" id="GO:0003999">
    <property type="term" value="F:adenine phosphoribosyltransferase activity"/>
    <property type="evidence" value="ECO:0007669"/>
    <property type="project" value="UniProtKB-EC"/>
</dbReference>
<dbReference type="PANTHER" id="PTHR32315">
    <property type="entry name" value="ADENINE PHOSPHORIBOSYLTRANSFERASE"/>
    <property type="match status" value="1"/>
</dbReference>
<dbReference type="InterPro" id="IPR000836">
    <property type="entry name" value="PRTase_dom"/>
</dbReference>
<dbReference type="EMBL" id="CAEZXO010000006">
    <property type="protein sequence ID" value="CAB4697375.1"/>
    <property type="molecule type" value="Genomic_DNA"/>
</dbReference>
<comment type="function">
    <text evidence="2">Catalyzes a salvage reaction resulting in the formation of AMP, that is energically less costly than de novo synthesis.</text>
</comment>
<reference evidence="13" key="1">
    <citation type="submission" date="2020-05" db="EMBL/GenBank/DDBJ databases">
        <authorList>
            <person name="Chiriac C."/>
            <person name="Salcher M."/>
            <person name="Ghai R."/>
            <person name="Kavagutti S V."/>
        </authorList>
    </citation>
    <scope>NUCLEOTIDE SEQUENCE</scope>
</reference>
<dbReference type="EMBL" id="CAFBOC010000012">
    <property type="protein sequence ID" value="CAB4980555.1"/>
    <property type="molecule type" value="Genomic_DNA"/>
</dbReference>
<dbReference type="SUPFAM" id="SSF53271">
    <property type="entry name" value="PRTase-like"/>
    <property type="match status" value="1"/>
</dbReference>
<evidence type="ECO:0000313" key="13">
    <source>
        <dbReference type="EMBL" id="CAB4697375.1"/>
    </source>
</evidence>
<dbReference type="EC" id="2.4.2.7" evidence="6"/>
<dbReference type="Gene3D" id="3.40.50.2020">
    <property type="match status" value="1"/>
</dbReference>
<evidence type="ECO:0000259" key="11">
    <source>
        <dbReference type="Pfam" id="PF00156"/>
    </source>
</evidence>
<evidence type="ECO:0000256" key="10">
    <source>
        <dbReference type="ARBA" id="ARBA00022726"/>
    </source>
</evidence>
<evidence type="ECO:0000313" key="18">
    <source>
        <dbReference type="EMBL" id="CAB4980555.1"/>
    </source>
</evidence>
<dbReference type="NCBIfam" id="TIGR01090">
    <property type="entry name" value="apt"/>
    <property type="match status" value="1"/>
</dbReference>
<proteinExistence type="inferred from homology"/>
<gene>
    <name evidence="13" type="ORF">UFOPK2510_01085</name>
    <name evidence="14" type="ORF">UFOPK2718_00680</name>
    <name evidence="15" type="ORF">UFOPK2936_01044</name>
    <name evidence="16" type="ORF">UFOPK3328_01090</name>
    <name evidence="17" type="ORF">UFOPK3779_01101</name>
    <name evidence="18" type="ORF">UFOPK3913_01103</name>
    <name evidence="12" type="ORF">UFOPK4107_01373</name>
</gene>
<dbReference type="CDD" id="cd06223">
    <property type="entry name" value="PRTases_typeI"/>
    <property type="match status" value="1"/>
</dbReference>
<dbReference type="GO" id="GO:0006168">
    <property type="term" value="P:adenine salvage"/>
    <property type="evidence" value="ECO:0007669"/>
    <property type="project" value="InterPro"/>
</dbReference>
<dbReference type="InterPro" id="IPR005764">
    <property type="entry name" value="Ade_phspho_trans"/>
</dbReference>
<evidence type="ECO:0000256" key="5">
    <source>
        <dbReference type="ARBA" id="ARBA00008391"/>
    </source>
</evidence>
<dbReference type="AlphaFoldDB" id="A0A6J6PKR4"/>
<dbReference type="GO" id="GO:0002055">
    <property type="term" value="F:adenine binding"/>
    <property type="evidence" value="ECO:0007669"/>
    <property type="project" value="TreeGrafter"/>
</dbReference>
<evidence type="ECO:0000256" key="6">
    <source>
        <dbReference type="ARBA" id="ARBA00011893"/>
    </source>
</evidence>
<evidence type="ECO:0000313" key="15">
    <source>
        <dbReference type="EMBL" id="CAB4782661.1"/>
    </source>
</evidence>
<dbReference type="UniPathway" id="UPA00588">
    <property type="reaction ID" value="UER00646"/>
</dbReference>
<keyword evidence="7" id="KW-0963">Cytoplasm</keyword>
<organism evidence="13">
    <name type="scientific">freshwater metagenome</name>
    <dbReference type="NCBI Taxonomy" id="449393"/>
    <lineage>
        <taxon>unclassified sequences</taxon>
        <taxon>metagenomes</taxon>
        <taxon>ecological metagenomes</taxon>
    </lineage>
</organism>
<keyword evidence="10" id="KW-0660">Purine salvage</keyword>
<accession>A0A6J6PKR4</accession>
<dbReference type="GO" id="GO:0006166">
    <property type="term" value="P:purine ribonucleoside salvage"/>
    <property type="evidence" value="ECO:0007669"/>
    <property type="project" value="UniProtKB-KW"/>
</dbReference>
<protein>
    <recommendedName>
        <fullName evidence="6">adenine phosphoribosyltransferase</fullName>
        <ecNumber evidence="6">2.4.2.7</ecNumber>
    </recommendedName>
</protein>
<dbReference type="NCBIfam" id="NF002636">
    <property type="entry name" value="PRK02304.1-5"/>
    <property type="match status" value="1"/>
</dbReference>
<keyword evidence="9" id="KW-0808">Transferase</keyword>
<feature type="domain" description="Phosphoribosyltransferase" evidence="11">
    <location>
        <begin position="52"/>
        <end position="150"/>
    </location>
</feature>
<name>A0A6J6PKR4_9ZZZZ</name>
<keyword evidence="8" id="KW-0328">Glycosyltransferase</keyword>
<dbReference type="FunFam" id="3.40.50.2020:FF:000021">
    <property type="entry name" value="Adenine phosphoribosyltransferase"/>
    <property type="match status" value="1"/>
</dbReference>
<dbReference type="EMBL" id="CAFBLD010000007">
    <property type="protein sequence ID" value="CAB4871531.1"/>
    <property type="molecule type" value="Genomic_DNA"/>
</dbReference>
<evidence type="ECO:0000256" key="8">
    <source>
        <dbReference type="ARBA" id="ARBA00022676"/>
    </source>
</evidence>
<evidence type="ECO:0000313" key="12">
    <source>
        <dbReference type="EMBL" id="CAB4344284.1"/>
    </source>
</evidence>